<comment type="subcellular location">
    <subcellularLocation>
        <location evidence="1 9 10">Nucleus</location>
    </subcellularLocation>
</comment>
<keyword evidence="14" id="KW-1185">Reference proteome</keyword>
<evidence type="ECO:0000256" key="7">
    <source>
        <dbReference type="ARBA" id="ARBA00023242"/>
    </source>
</evidence>
<keyword evidence="7 9" id="KW-0539">Nucleus</keyword>
<keyword evidence="2" id="KW-0217">Developmental protein</keyword>
<evidence type="ECO:0000256" key="9">
    <source>
        <dbReference type="PROSITE-ProRule" id="PRU00108"/>
    </source>
</evidence>
<organism evidence="13 14">
    <name type="scientific">Solanum tuberosum</name>
    <name type="common">Potato</name>
    <dbReference type="NCBI Taxonomy" id="4113"/>
    <lineage>
        <taxon>Eukaryota</taxon>
        <taxon>Viridiplantae</taxon>
        <taxon>Streptophyta</taxon>
        <taxon>Embryophyta</taxon>
        <taxon>Tracheophyta</taxon>
        <taxon>Spermatophyta</taxon>
        <taxon>Magnoliopsida</taxon>
        <taxon>eudicotyledons</taxon>
        <taxon>Gunneridae</taxon>
        <taxon>Pentapetalae</taxon>
        <taxon>asterids</taxon>
        <taxon>lamiids</taxon>
        <taxon>Solanales</taxon>
        <taxon>Solanaceae</taxon>
        <taxon>Solanoideae</taxon>
        <taxon>Solaneae</taxon>
        <taxon>Solanum</taxon>
    </lineage>
</organism>
<dbReference type="PROSITE" id="PS50071">
    <property type="entry name" value="HOMEOBOX_2"/>
    <property type="match status" value="1"/>
</dbReference>
<comment type="caution">
    <text evidence="13">The sequence shown here is derived from an EMBL/GenBank/DDBJ whole genome shotgun (WGS) entry which is preliminary data.</text>
</comment>
<keyword evidence="4 9" id="KW-0238">DNA-binding</keyword>
<evidence type="ECO:0000256" key="3">
    <source>
        <dbReference type="ARBA" id="ARBA00023015"/>
    </source>
</evidence>
<dbReference type="InterPro" id="IPR009057">
    <property type="entry name" value="Homeodomain-like_sf"/>
</dbReference>
<evidence type="ECO:0000256" key="11">
    <source>
        <dbReference type="SAM" id="MobiDB-lite"/>
    </source>
</evidence>
<dbReference type="SUPFAM" id="SSF46689">
    <property type="entry name" value="Homeodomain-like"/>
    <property type="match status" value="1"/>
</dbReference>
<protein>
    <recommendedName>
        <fullName evidence="12">Homeobox domain-containing protein</fullName>
    </recommendedName>
</protein>
<evidence type="ECO:0000256" key="2">
    <source>
        <dbReference type="ARBA" id="ARBA00022473"/>
    </source>
</evidence>
<keyword evidence="5 9" id="KW-0371">Homeobox</keyword>
<evidence type="ECO:0000313" key="14">
    <source>
        <dbReference type="Proteomes" id="UP000826656"/>
    </source>
</evidence>
<keyword evidence="3" id="KW-0805">Transcription regulation</keyword>
<name>A0ABQ7UJN1_SOLTU</name>
<evidence type="ECO:0000256" key="4">
    <source>
        <dbReference type="ARBA" id="ARBA00023125"/>
    </source>
</evidence>
<dbReference type="EMBL" id="JAIVGD010000019">
    <property type="protein sequence ID" value="KAH0749808.1"/>
    <property type="molecule type" value="Genomic_DNA"/>
</dbReference>
<feature type="region of interest" description="Disordered" evidence="11">
    <location>
        <begin position="1"/>
        <end position="20"/>
    </location>
</feature>
<evidence type="ECO:0000259" key="12">
    <source>
        <dbReference type="PROSITE" id="PS50071"/>
    </source>
</evidence>
<dbReference type="InterPro" id="IPR001356">
    <property type="entry name" value="HD"/>
</dbReference>
<feature type="compositionally biased region" description="Polar residues" evidence="11">
    <location>
        <begin position="1"/>
        <end position="12"/>
    </location>
</feature>
<evidence type="ECO:0000256" key="6">
    <source>
        <dbReference type="ARBA" id="ARBA00023163"/>
    </source>
</evidence>
<evidence type="ECO:0000256" key="5">
    <source>
        <dbReference type="ARBA" id="ARBA00023155"/>
    </source>
</evidence>
<feature type="domain" description="Homeobox" evidence="12">
    <location>
        <begin position="15"/>
        <end position="80"/>
    </location>
</feature>
<evidence type="ECO:0000256" key="10">
    <source>
        <dbReference type="RuleBase" id="RU000682"/>
    </source>
</evidence>
<evidence type="ECO:0000256" key="1">
    <source>
        <dbReference type="ARBA" id="ARBA00004123"/>
    </source>
</evidence>
<evidence type="ECO:0000256" key="8">
    <source>
        <dbReference type="ARBA" id="ARBA00024040"/>
    </source>
</evidence>
<dbReference type="InterPro" id="IPR044558">
    <property type="entry name" value="WOX11-like"/>
</dbReference>
<evidence type="ECO:0000313" key="13">
    <source>
        <dbReference type="EMBL" id="KAH0749808.1"/>
    </source>
</evidence>
<comment type="similarity">
    <text evidence="8">Belongs to the WUS homeobox family.</text>
</comment>
<sequence>MDDDSSSSNQSCERNETVRSRWNPKPEQIVILESIFNSGMVNPQKDETVRIRKMLEQFGAVGDANVFYWFQNRRSRSRRRQRQIQASLSATSISIEEQSARSSSSGAIQFQTNFVPSSVSSSLGGVVGNANDGLFLFSGPMEIDQNSSITSILCSPTDNSNLNCSSSEFITVFINGVATQVPRGPLDMKAMFGPEDLVLYHSSGVPLPVNENGFVVQGLQHGESYFLVSSHQLPQVADLVQSTSTQAEENSCKARVGCEDFPLTNCWSSSPCCPWSDTKIQHENLQGKLVVLIKVGDSALSRDWLQQLKFMVPTCLLRVRSHL</sequence>
<gene>
    <name evidence="13" type="ORF">KY290_029040</name>
</gene>
<accession>A0ABQ7UJN1</accession>
<dbReference type="PANTHER" id="PTHR46998">
    <property type="entry name" value="WUSCHEL-RELATED HOMEOBOX 11"/>
    <property type="match status" value="1"/>
</dbReference>
<dbReference type="Proteomes" id="UP000826656">
    <property type="component" value="Unassembled WGS sequence"/>
</dbReference>
<feature type="DNA-binding region" description="Homeobox" evidence="9">
    <location>
        <begin position="17"/>
        <end position="81"/>
    </location>
</feature>
<reference evidence="13 14" key="1">
    <citation type="journal article" date="2021" name="bioRxiv">
        <title>Chromosome-scale and haplotype-resolved genome assembly of a tetraploid potato cultivar.</title>
        <authorList>
            <person name="Sun H."/>
            <person name="Jiao W.-B."/>
            <person name="Krause K."/>
            <person name="Campoy J.A."/>
            <person name="Goel M."/>
            <person name="Folz-Donahue K."/>
            <person name="Kukat C."/>
            <person name="Huettel B."/>
            <person name="Schneeberger K."/>
        </authorList>
    </citation>
    <scope>NUCLEOTIDE SEQUENCE [LARGE SCALE GENOMIC DNA]</scope>
    <source>
        <strain evidence="13">SolTubOtavaFocal</strain>
        <tissue evidence="13">Leaves</tissue>
    </source>
</reference>
<dbReference type="PANTHER" id="PTHR46998:SF2">
    <property type="entry name" value="WUSCHEL-RELATED HOMEOBOX 11"/>
    <property type="match status" value="1"/>
</dbReference>
<dbReference type="Pfam" id="PF00046">
    <property type="entry name" value="Homeodomain"/>
    <property type="match status" value="1"/>
</dbReference>
<keyword evidence="6" id="KW-0804">Transcription</keyword>
<dbReference type="SMART" id="SM00389">
    <property type="entry name" value="HOX"/>
    <property type="match status" value="1"/>
</dbReference>
<dbReference type="Gene3D" id="1.10.10.60">
    <property type="entry name" value="Homeodomain-like"/>
    <property type="match status" value="1"/>
</dbReference>
<proteinExistence type="inferred from homology"/>